<evidence type="ECO:0000313" key="2">
    <source>
        <dbReference type="Proteomes" id="UP000055048"/>
    </source>
</evidence>
<gene>
    <name evidence="1" type="ORF">T05_8530</name>
</gene>
<sequence length="108" mass="12646">MYLSAIGMDFEKALQRVKSVRNVSPKHHLKLQNYYYVKCSQSPDDDIRKKRHCVRKLRFLKKNNVRENQMNAAGCQLYSLMSLGFAVESVAYNLLSFIQISIRLLYVL</sequence>
<dbReference type="Proteomes" id="UP000055048">
    <property type="component" value="Unassembled WGS sequence"/>
</dbReference>
<evidence type="ECO:0000313" key="1">
    <source>
        <dbReference type="EMBL" id="KRX37201.1"/>
    </source>
</evidence>
<comment type="caution">
    <text evidence="1">The sequence shown here is derived from an EMBL/GenBank/DDBJ whole genome shotgun (WGS) entry which is preliminary data.</text>
</comment>
<dbReference type="AlphaFoldDB" id="A0A0V0TE12"/>
<reference evidence="1 2" key="1">
    <citation type="submission" date="2015-01" db="EMBL/GenBank/DDBJ databases">
        <title>Evolution of Trichinella species and genotypes.</title>
        <authorList>
            <person name="Korhonen P.K."/>
            <person name="Edoardo P."/>
            <person name="Giuseppe L.R."/>
            <person name="Gasser R.B."/>
        </authorList>
    </citation>
    <scope>NUCLEOTIDE SEQUENCE [LARGE SCALE GENOMIC DNA]</scope>
    <source>
        <strain evidence="1">ISS417</strain>
    </source>
</reference>
<name>A0A0V0TE12_9BILA</name>
<proteinExistence type="predicted"/>
<accession>A0A0V0TE12</accession>
<protein>
    <submittedName>
        <fullName evidence="1">Uncharacterized protein</fullName>
    </submittedName>
</protein>
<keyword evidence="2" id="KW-1185">Reference proteome</keyword>
<dbReference type="EMBL" id="JYDJ01000321">
    <property type="protein sequence ID" value="KRX37201.1"/>
    <property type="molecule type" value="Genomic_DNA"/>
</dbReference>
<organism evidence="1 2">
    <name type="scientific">Trichinella murrelli</name>
    <dbReference type="NCBI Taxonomy" id="144512"/>
    <lineage>
        <taxon>Eukaryota</taxon>
        <taxon>Metazoa</taxon>
        <taxon>Ecdysozoa</taxon>
        <taxon>Nematoda</taxon>
        <taxon>Enoplea</taxon>
        <taxon>Dorylaimia</taxon>
        <taxon>Trichinellida</taxon>
        <taxon>Trichinellidae</taxon>
        <taxon>Trichinella</taxon>
    </lineage>
</organism>
<dbReference type="OrthoDB" id="5918929at2759"/>